<proteinExistence type="predicted"/>
<feature type="region of interest" description="Disordered" evidence="1">
    <location>
        <begin position="173"/>
        <end position="199"/>
    </location>
</feature>
<evidence type="ECO:0000256" key="1">
    <source>
        <dbReference type="SAM" id="MobiDB-lite"/>
    </source>
</evidence>
<sequence length="285" mass="29988">MTGRRLPPSPPAAATPPVDSERRCPEAAAPPAVFGAVVVGAPNTAPDRSLIFCVRLKAVRGARGWRGMAARRAGLLERALRRASGLGTCTSRGLGAWYSCGRRCSRAWCSRLSLGYRARACSAPLLVGTSSTPGRTGLWGTGAPSWASRRLRPRASCGRGSRLGCSRCRILPTSPPTPPITSRPPAGPRLPPRLAPRLTPMPPPMPAPRLGGPLGISICVTPLCRWCTPAPTHTLVPPTPQAGAAPRPCPTGITCTPAPHSAARTAQPRPDPRPTSPSPRRRLLR</sequence>
<dbReference type="EMBL" id="VSRR010084532">
    <property type="protein sequence ID" value="MPC90489.1"/>
    <property type="molecule type" value="Genomic_DNA"/>
</dbReference>
<feature type="region of interest" description="Disordered" evidence="1">
    <location>
        <begin position="1"/>
        <end position="24"/>
    </location>
</feature>
<keyword evidence="3" id="KW-1185">Reference proteome</keyword>
<feature type="region of interest" description="Disordered" evidence="1">
    <location>
        <begin position="238"/>
        <end position="285"/>
    </location>
</feature>
<accession>A0A5B7J6U9</accession>
<name>A0A5B7J6U9_PORTR</name>
<organism evidence="2 3">
    <name type="scientific">Portunus trituberculatus</name>
    <name type="common">Swimming crab</name>
    <name type="synonym">Neptunus trituberculatus</name>
    <dbReference type="NCBI Taxonomy" id="210409"/>
    <lineage>
        <taxon>Eukaryota</taxon>
        <taxon>Metazoa</taxon>
        <taxon>Ecdysozoa</taxon>
        <taxon>Arthropoda</taxon>
        <taxon>Crustacea</taxon>
        <taxon>Multicrustacea</taxon>
        <taxon>Malacostraca</taxon>
        <taxon>Eumalacostraca</taxon>
        <taxon>Eucarida</taxon>
        <taxon>Decapoda</taxon>
        <taxon>Pleocyemata</taxon>
        <taxon>Brachyura</taxon>
        <taxon>Eubrachyura</taxon>
        <taxon>Portunoidea</taxon>
        <taxon>Portunidae</taxon>
        <taxon>Portuninae</taxon>
        <taxon>Portunus</taxon>
    </lineage>
</organism>
<comment type="caution">
    <text evidence="2">The sequence shown here is derived from an EMBL/GenBank/DDBJ whole genome shotgun (WGS) entry which is preliminary data.</text>
</comment>
<protein>
    <submittedName>
        <fullName evidence="2">Uncharacterized protein</fullName>
    </submittedName>
</protein>
<evidence type="ECO:0000313" key="2">
    <source>
        <dbReference type="EMBL" id="MPC90489.1"/>
    </source>
</evidence>
<dbReference type="PRINTS" id="PR01217">
    <property type="entry name" value="PRICHEXTENSN"/>
</dbReference>
<evidence type="ECO:0000313" key="3">
    <source>
        <dbReference type="Proteomes" id="UP000324222"/>
    </source>
</evidence>
<dbReference type="Proteomes" id="UP000324222">
    <property type="component" value="Unassembled WGS sequence"/>
</dbReference>
<gene>
    <name evidence="2" type="ORF">E2C01_085478</name>
</gene>
<reference evidence="2 3" key="1">
    <citation type="submission" date="2019-05" db="EMBL/GenBank/DDBJ databases">
        <title>Another draft genome of Portunus trituberculatus and its Hox gene families provides insights of decapod evolution.</title>
        <authorList>
            <person name="Jeong J.-H."/>
            <person name="Song I."/>
            <person name="Kim S."/>
            <person name="Choi T."/>
            <person name="Kim D."/>
            <person name="Ryu S."/>
            <person name="Kim W."/>
        </authorList>
    </citation>
    <scope>NUCLEOTIDE SEQUENCE [LARGE SCALE GENOMIC DNA]</scope>
    <source>
        <tissue evidence="2">Muscle</tissue>
    </source>
</reference>
<dbReference type="AlphaFoldDB" id="A0A5B7J6U9"/>